<evidence type="ECO:0000313" key="3">
    <source>
        <dbReference type="Proteomes" id="UP001310692"/>
    </source>
</evidence>
<dbReference type="GO" id="GO:0016757">
    <property type="term" value="F:glycosyltransferase activity"/>
    <property type="evidence" value="ECO:0007669"/>
    <property type="project" value="UniProtKB-KW"/>
</dbReference>
<reference evidence="2 3" key="1">
    <citation type="submission" date="2024-01" db="EMBL/GenBank/DDBJ databases">
        <title>Hyphobacterium bacterium isolated from marine sediment.</title>
        <authorList>
            <person name="Zhao S."/>
        </authorList>
    </citation>
    <scope>NUCLEOTIDE SEQUENCE [LARGE SCALE GENOMIC DNA]</scope>
    <source>
        <strain evidence="2 3">Y60-23</strain>
    </source>
</reference>
<sequence>MRILITNHGLAARAGTELYVRDLAFGLTARGHDVICFAPVLGEVAEEIRTAGIAVTDTLDGMTRPGVIHGQHHNAAVLAYLAFPDVPAVQVCHGVLPWQEAALARFPTIRTYTAVDEACRDALVTRDGIPADRIVRILNGVDFERFADRGVAHDDPSRQTRALLLSNVADRALVLPFEQACRQAGFTLDLAGAKLGRVLESPETEFARYGVVFAKGRAAIEALAMGCAVILADYGRTGGLVTSDRFDDLRAYNFGLNRITDEPRRDSIRSWLEAIDWNDAALVTARIRAEAGFDRVVEAWEEIYRRLPGLEPVHPVSPDKAMADYLAGILPQLSERDRLASELYATVSAGLARDRDLANDLLASDGADEARARLALRLDPGSEAARSILDRAKNR</sequence>
<keyword evidence="2" id="KW-0808">Transferase</keyword>
<organism evidence="2 3">
    <name type="scientific">Hyphobacterium marinum</name>
    <dbReference type="NCBI Taxonomy" id="3116574"/>
    <lineage>
        <taxon>Bacteria</taxon>
        <taxon>Pseudomonadati</taxon>
        <taxon>Pseudomonadota</taxon>
        <taxon>Alphaproteobacteria</taxon>
        <taxon>Maricaulales</taxon>
        <taxon>Maricaulaceae</taxon>
        <taxon>Hyphobacterium</taxon>
    </lineage>
</organism>
<accession>A0ABU7LWA0</accession>
<dbReference type="RefSeq" id="WP_330194798.1">
    <property type="nucleotide sequence ID" value="NZ_JAZDRO010000001.1"/>
</dbReference>
<keyword evidence="2" id="KW-0328">Glycosyltransferase</keyword>
<evidence type="ECO:0000259" key="1">
    <source>
        <dbReference type="Pfam" id="PF13439"/>
    </source>
</evidence>
<protein>
    <submittedName>
        <fullName evidence="2">Glycosyltransferase</fullName>
        <ecNumber evidence="2">2.4.-.-</ecNumber>
    </submittedName>
</protein>
<dbReference type="Proteomes" id="UP001310692">
    <property type="component" value="Unassembled WGS sequence"/>
</dbReference>
<dbReference type="SUPFAM" id="SSF53756">
    <property type="entry name" value="UDP-Glycosyltransferase/glycogen phosphorylase"/>
    <property type="match status" value="1"/>
</dbReference>
<gene>
    <name evidence="2" type="ORF">V0U35_01100</name>
</gene>
<feature type="domain" description="Glycosyltransferase subfamily 4-like N-terminal" evidence="1">
    <location>
        <begin position="64"/>
        <end position="145"/>
    </location>
</feature>
<dbReference type="Gene3D" id="3.40.50.2000">
    <property type="entry name" value="Glycogen Phosphorylase B"/>
    <property type="match status" value="1"/>
</dbReference>
<name>A0ABU7LWA0_9PROT</name>
<dbReference type="EC" id="2.4.-.-" evidence="2"/>
<proteinExistence type="predicted"/>
<dbReference type="InterPro" id="IPR028098">
    <property type="entry name" value="Glyco_trans_4-like_N"/>
</dbReference>
<keyword evidence="3" id="KW-1185">Reference proteome</keyword>
<dbReference type="EMBL" id="JAZDRO010000001">
    <property type="protein sequence ID" value="MEE2565260.1"/>
    <property type="molecule type" value="Genomic_DNA"/>
</dbReference>
<evidence type="ECO:0000313" key="2">
    <source>
        <dbReference type="EMBL" id="MEE2565260.1"/>
    </source>
</evidence>
<dbReference type="Pfam" id="PF13439">
    <property type="entry name" value="Glyco_transf_4"/>
    <property type="match status" value="1"/>
</dbReference>
<comment type="caution">
    <text evidence="2">The sequence shown here is derived from an EMBL/GenBank/DDBJ whole genome shotgun (WGS) entry which is preliminary data.</text>
</comment>